<name>A0AA49JWC3_9BACT</name>
<feature type="chain" id="PRO_5041442653" evidence="1">
    <location>
        <begin position="23"/>
        <end position="300"/>
    </location>
</feature>
<keyword evidence="1" id="KW-0732">Signal</keyword>
<dbReference type="Pfam" id="PF13349">
    <property type="entry name" value="DUF4097"/>
    <property type="match status" value="1"/>
</dbReference>
<dbReference type="Proteomes" id="UP001229955">
    <property type="component" value="Chromosome"/>
</dbReference>
<accession>A0AA49JWC3</accession>
<dbReference type="RefSeq" id="WP_367886099.1">
    <property type="nucleotide sequence ID" value="NZ_CP130612.1"/>
</dbReference>
<reference evidence="3" key="1">
    <citation type="submission" date="2023-07" db="EMBL/GenBank/DDBJ databases">
        <authorList>
            <person name="Haufschild T."/>
            <person name="Kallscheuer N."/>
            <person name="Hammer J."/>
            <person name="Kohn T."/>
            <person name="Kabuu M."/>
            <person name="Jogler M."/>
            <person name="Wohfarth N."/>
            <person name="Heuer A."/>
            <person name="Rohde M."/>
            <person name="van Teeseling M.C.F."/>
            <person name="Jogler C."/>
        </authorList>
    </citation>
    <scope>NUCLEOTIDE SEQUENCE</scope>
    <source>
        <strain evidence="3">Strain 138</strain>
        <strain evidence="4">Strain 318</strain>
    </source>
</reference>
<gene>
    <name evidence="3" type="ORF">Strain138_002556</name>
    <name evidence="4" type="ORF">Strain318_002556</name>
</gene>
<organism evidence="3">
    <name type="scientific">Pseudogemmatithrix spongiicola</name>
    <dbReference type="NCBI Taxonomy" id="3062599"/>
    <lineage>
        <taxon>Bacteria</taxon>
        <taxon>Pseudomonadati</taxon>
        <taxon>Gemmatimonadota</taxon>
        <taxon>Gemmatimonadia</taxon>
        <taxon>Gemmatimonadales</taxon>
        <taxon>Gemmatimonadaceae</taxon>
        <taxon>Pseudogemmatithrix</taxon>
    </lineage>
</organism>
<dbReference type="KEGG" id="pspc:Strain318_002556"/>
<evidence type="ECO:0000259" key="2">
    <source>
        <dbReference type="Pfam" id="PF13349"/>
    </source>
</evidence>
<dbReference type="InterPro" id="IPR025164">
    <property type="entry name" value="Toastrack_DUF4097"/>
</dbReference>
<evidence type="ECO:0000313" key="5">
    <source>
        <dbReference type="Proteomes" id="UP001229955"/>
    </source>
</evidence>
<evidence type="ECO:0000313" key="3">
    <source>
        <dbReference type="EMBL" id="WKW13239.1"/>
    </source>
</evidence>
<feature type="domain" description="DUF4097" evidence="2">
    <location>
        <begin position="81"/>
        <end position="291"/>
    </location>
</feature>
<dbReference type="EMBL" id="CP130612">
    <property type="protein sequence ID" value="WKW13239.1"/>
    <property type="molecule type" value="Genomic_DNA"/>
</dbReference>
<sequence>MTITLQFRALLLAGALPLAAAAQDNGARVDTTLTLSRGGHVELGNVSGEIRVTGSDRRDVRITATIDRGRFELSASPMRVALRTRSVNNRQSAAYIEVQVPVGTRVSATTVSGLVEVRATMAEVVAKSVSGRVDVRGARERLDAETVSGTLDLRDVQGRMSIEGVSADIDLDEAQGDVTAETVSGSIRIRRSRLSGLRAEAVSGTISYEGNLDANGSYRMNTHSGSVTMTLPANVGATLELETFSGRINSDFPLTLQPGQATGRGRRMEFTLGSGGARVTAGAFSGNITIRRGGAAGDRE</sequence>
<dbReference type="AlphaFoldDB" id="A0AA49JWC3"/>
<accession>A0AA49K214</accession>
<feature type="signal peptide" evidence="1">
    <location>
        <begin position="1"/>
        <end position="22"/>
    </location>
</feature>
<proteinExistence type="predicted"/>
<protein>
    <submittedName>
        <fullName evidence="3">DUF4097 family beta strand repeat-containing protein</fullName>
    </submittedName>
</protein>
<dbReference type="EMBL" id="CP130613">
    <property type="protein sequence ID" value="WKW16146.1"/>
    <property type="molecule type" value="Genomic_DNA"/>
</dbReference>
<evidence type="ECO:0000313" key="4">
    <source>
        <dbReference type="EMBL" id="WKW16146.1"/>
    </source>
</evidence>
<keyword evidence="5" id="KW-1185">Reference proteome</keyword>
<evidence type="ECO:0000256" key="1">
    <source>
        <dbReference type="SAM" id="SignalP"/>
    </source>
</evidence>